<name>A0A8H4THP8_9HYPO</name>
<feature type="compositionally biased region" description="Low complexity" evidence="1">
    <location>
        <begin position="166"/>
        <end position="180"/>
    </location>
</feature>
<keyword evidence="2" id="KW-0472">Membrane</keyword>
<evidence type="ECO:0000256" key="2">
    <source>
        <dbReference type="SAM" id="Phobius"/>
    </source>
</evidence>
<comment type="caution">
    <text evidence="3">The sequence shown here is derived from an EMBL/GenBank/DDBJ whole genome shotgun (WGS) entry which is preliminary data.</text>
</comment>
<keyword evidence="4" id="KW-1185">Reference proteome</keyword>
<feature type="compositionally biased region" description="Basic and acidic residues" evidence="1">
    <location>
        <begin position="122"/>
        <end position="132"/>
    </location>
</feature>
<dbReference type="AlphaFoldDB" id="A0A8H4THP8"/>
<accession>A0A8H4THP8</accession>
<reference evidence="3" key="2">
    <citation type="submission" date="2020-05" db="EMBL/GenBank/DDBJ databases">
        <authorList>
            <person name="Kim H.-S."/>
            <person name="Proctor R.H."/>
            <person name="Brown D.W."/>
        </authorList>
    </citation>
    <scope>NUCLEOTIDE SEQUENCE</scope>
    <source>
        <strain evidence="3">NRRL 45417</strain>
    </source>
</reference>
<sequence>MAIQHLVPRDDQFSARPIGHQLRRDVTPEECYQCKSAYEYARQMQQNEKLCAGEAFYDLYSICVGCIEDNVDSGSPRDYIEPNLGRYVDYCAQFTALSQWASMGATSATSATLQSTMTTSAEKSDGTARDEAGTTGRNVEQLETSIVATTNTIPRTTTEVARPGDSANSSNIPKKNSSSSSKAWIAGAVVPSAFFVAMAAAFAIWWRRRRNRTPKTSKSPHVDDVAGTSHFDKPELDSQGVQRPRSKDEATTSTRTAAIDTSMLPVSEMPENCAQGSLNRAELQGEAKGGTGQSHGSGAYYELPAVDATVYELPTKL</sequence>
<evidence type="ECO:0000313" key="3">
    <source>
        <dbReference type="EMBL" id="KAF4957959.1"/>
    </source>
</evidence>
<feature type="transmembrane region" description="Helical" evidence="2">
    <location>
        <begin position="183"/>
        <end position="206"/>
    </location>
</feature>
<feature type="compositionally biased region" description="Polar residues" evidence="1">
    <location>
        <begin position="135"/>
        <end position="159"/>
    </location>
</feature>
<organism evidence="3 4">
    <name type="scientific">Fusarium gaditjirri</name>
    <dbReference type="NCBI Taxonomy" id="282569"/>
    <lineage>
        <taxon>Eukaryota</taxon>
        <taxon>Fungi</taxon>
        <taxon>Dikarya</taxon>
        <taxon>Ascomycota</taxon>
        <taxon>Pezizomycotina</taxon>
        <taxon>Sordariomycetes</taxon>
        <taxon>Hypocreomycetidae</taxon>
        <taxon>Hypocreales</taxon>
        <taxon>Nectriaceae</taxon>
        <taxon>Fusarium</taxon>
        <taxon>Fusarium nisikadoi species complex</taxon>
    </lineage>
</organism>
<protein>
    <submittedName>
        <fullName evidence="3">Uncharacterized protein</fullName>
    </submittedName>
</protein>
<keyword evidence="2" id="KW-1133">Transmembrane helix</keyword>
<feature type="compositionally biased region" description="Basic and acidic residues" evidence="1">
    <location>
        <begin position="220"/>
        <end position="236"/>
    </location>
</feature>
<evidence type="ECO:0000256" key="1">
    <source>
        <dbReference type="SAM" id="MobiDB-lite"/>
    </source>
</evidence>
<dbReference type="EMBL" id="JABFAI010000060">
    <property type="protein sequence ID" value="KAF4957959.1"/>
    <property type="molecule type" value="Genomic_DNA"/>
</dbReference>
<gene>
    <name evidence="3" type="ORF">FGADI_2788</name>
</gene>
<reference evidence="3" key="1">
    <citation type="journal article" date="2020" name="BMC Genomics">
        <title>Correction to: Identification and distribution of gene clusters required for synthesis of sphingolipid metabolism inhibitors in diverse species of the filamentous fungus Fusarium.</title>
        <authorList>
            <person name="Kim H.S."/>
            <person name="Lohmar J.M."/>
            <person name="Busman M."/>
            <person name="Brown D.W."/>
            <person name="Naumann T.A."/>
            <person name="Divon H.H."/>
            <person name="Lysoe E."/>
            <person name="Uhlig S."/>
            <person name="Proctor R.H."/>
        </authorList>
    </citation>
    <scope>NUCLEOTIDE SEQUENCE</scope>
    <source>
        <strain evidence="3">NRRL 45417</strain>
    </source>
</reference>
<dbReference type="Proteomes" id="UP000604273">
    <property type="component" value="Unassembled WGS sequence"/>
</dbReference>
<keyword evidence="2" id="KW-0812">Transmembrane</keyword>
<feature type="region of interest" description="Disordered" evidence="1">
    <location>
        <begin position="213"/>
        <end position="258"/>
    </location>
</feature>
<proteinExistence type="predicted"/>
<feature type="region of interest" description="Disordered" evidence="1">
    <location>
        <begin position="114"/>
        <end position="180"/>
    </location>
</feature>
<dbReference type="OrthoDB" id="5414836at2759"/>
<evidence type="ECO:0000313" key="4">
    <source>
        <dbReference type="Proteomes" id="UP000604273"/>
    </source>
</evidence>